<dbReference type="GO" id="GO:0005737">
    <property type="term" value="C:cytoplasm"/>
    <property type="evidence" value="ECO:0007669"/>
    <property type="project" value="UniProtKB-SubCell"/>
</dbReference>
<evidence type="ECO:0000256" key="1">
    <source>
        <dbReference type="ARBA" id="ARBA00001936"/>
    </source>
</evidence>
<dbReference type="eggNOG" id="KOG2177">
    <property type="taxonomic scope" value="Eukaryota"/>
</dbReference>
<feature type="compositionally biased region" description="Basic and acidic residues" evidence="16">
    <location>
        <begin position="665"/>
        <end position="675"/>
    </location>
</feature>
<feature type="region of interest" description="Disordered" evidence="16">
    <location>
        <begin position="600"/>
        <end position="843"/>
    </location>
</feature>
<comment type="similarity">
    <text evidence="14">Belongs to the DNA polymerase type-B-like family. GLD2 subfamily.</text>
</comment>
<dbReference type="InterPro" id="IPR003961">
    <property type="entry name" value="FN3_dom"/>
</dbReference>
<evidence type="ECO:0000256" key="13">
    <source>
        <dbReference type="ARBA" id="ARBA00023211"/>
    </source>
</evidence>
<feature type="compositionally biased region" description="Polar residues" evidence="16">
    <location>
        <begin position="1745"/>
        <end position="1754"/>
    </location>
</feature>
<reference evidence="19 20" key="1">
    <citation type="journal article" date="2012" name="Genome Biol.">
        <title>Sequencing three crocodilian genomes to illuminate the evolution of archosaurs and amniotes.</title>
        <authorList>
            <person name="St John J.A."/>
            <person name="Braun E.L."/>
            <person name="Isberg S.R."/>
            <person name="Miles L.G."/>
            <person name="Chong A.Y."/>
            <person name="Gongora J."/>
            <person name="Dalzell P."/>
            <person name="Moran C."/>
            <person name="Bed'hom B."/>
            <person name="Abzhanov A."/>
            <person name="Burgess S.C."/>
            <person name="Cooksey A.M."/>
            <person name="Castoe T.A."/>
            <person name="Crawford N.G."/>
            <person name="Densmore L.D."/>
            <person name="Drew J.C."/>
            <person name="Edwards S.V."/>
            <person name="Faircloth B.C."/>
            <person name="Fujita M.K."/>
            <person name="Greenwold M.J."/>
            <person name="Hoffmann F.G."/>
            <person name="Howard J.M."/>
            <person name="Iguchi T."/>
            <person name="Janes D.E."/>
            <person name="Khan S.Y."/>
            <person name="Kohno S."/>
            <person name="de Koning A.J."/>
            <person name="Lance S.L."/>
            <person name="McCarthy F.M."/>
            <person name="McCormack J.E."/>
            <person name="Merchant M.E."/>
            <person name="Peterson D.G."/>
            <person name="Pollock D.D."/>
            <person name="Pourmand N."/>
            <person name="Raney B.J."/>
            <person name="Roessler K.A."/>
            <person name="Sanford J.R."/>
            <person name="Sawyer R.H."/>
            <person name="Schmidt C.J."/>
            <person name="Triplett E.W."/>
            <person name="Tuberville T.D."/>
            <person name="Venegas-Anaya M."/>
            <person name="Howard J.T."/>
            <person name="Jarvis E.D."/>
            <person name="Guillette L.J.Jr."/>
            <person name="Glenn T.C."/>
            <person name="Green R.E."/>
            <person name="Ray D.A."/>
        </authorList>
    </citation>
    <scope>NUCLEOTIDE SEQUENCE [LARGE SCALE GENOMIC DNA]</scope>
    <source>
        <strain evidence="19">KSC_2009_1</strain>
    </source>
</reference>
<keyword evidence="6" id="KW-0507">mRNA processing</keyword>
<dbReference type="GO" id="GO:0005524">
    <property type="term" value="F:ATP binding"/>
    <property type="evidence" value="ECO:0007669"/>
    <property type="project" value="UniProtKB-KW"/>
</dbReference>
<evidence type="ECO:0000259" key="17">
    <source>
        <dbReference type="PROSITE" id="PS50188"/>
    </source>
</evidence>
<evidence type="ECO:0000259" key="18">
    <source>
        <dbReference type="PROSITE" id="PS50853"/>
    </source>
</evidence>
<evidence type="ECO:0000256" key="3">
    <source>
        <dbReference type="ARBA" id="ARBA00004496"/>
    </source>
</evidence>
<dbReference type="SMART" id="SM00060">
    <property type="entry name" value="FN3"/>
    <property type="match status" value="2"/>
</dbReference>
<evidence type="ECO:0000256" key="6">
    <source>
        <dbReference type="ARBA" id="ARBA00022664"/>
    </source>
</evidence>
<proteinExistence type="inferred from homology"/>
<feature type="compositionally biased region" description="Polar residues" evidence="16">
    <location>
        <begin position="617"/>
        <end position="628"/>
    </location>
</feature>
<dbReference type="CDD" id="cd00063">
    <property type="entry name" value="FN3"/>
    <property type="match status" value="2"/>
</dbReference>
<evidence type="ECO:0000256" key="4">
    <source>
        <dbReference type="ARBA" id="ARBA00012388"/>
    </source>
</evidence>
<keyword evidence="11" id="KW-0460">Magnesium</keyword>
<sequence length="2753" mass="308904">MFPNSSNLGRPPFPPKPQQHNNFFNKLPLNIPPTLLSHQQIIDAQFNFQNAALSRALLSGNLTAIPAVSPQPLTYGNGNSIRTSAASTTFRGRKRLNEQNVPYDVKRQRFHSPHRDSTLVNQTVPLPEERRYSFPGSVPSPLFHTHYLPDLTGCVPPLQDSFPDPIETTLPVAKDKLSQQVLELFQACQQQTCDLNKKELCRTELQREIQRIFPQGRLFLVGSSLNGFGTRSSDGDLCLVVKEEPVNQKTEARHILSLVQKLFSTKLSSYIERPQLIRAKVPIVKFRDKVSCVEFDLNVNNVVGIRNTFLLRTYAYIENRVRPLVLVVKKWANFHDINDASRGTLSSYSLVLMVLHYLQTLPEPILPSLQKNYPESFDSTMQLHLVHQAPRTIPPYLSKNGSSLGDLLVGFFKYYATEFDWSSQMISVREAKAIPRPDGIEWRNKFICVEEPFDGTNTARAVHEKQKFDIIKDEFLKSWQSRKPLLGLLAWEHVAALCWNRSLKDLIQNAEVKPKLQYIVSNPSFSMVTVPSEDSGITWETSSSRCSAPWASEASTTSYLYSLERSSVGSPPGKVIFIMDEGKTVRKKICRSSDRTLLRSNLKEGQGSKKRDFSGVQDLSVTPVNDTELSAAEPEAKAMEVETSKDPEDPVNITEEPTPLLSKSMGKENKQKKGGPDPGGSVWARIQKFNSITEEATPPKLFRKTRSKDPPILSDTKREQRQHKGFLKQSLSSPSSVTLEKASAARKDASLPNIKHGQLTPGSKKFSNSSVPLDNPVEKETESPTKTPRETSEQSQSISPCLTDEGDKQEVPTCSPTAINSVLEPSVPVPLDPTDKAEKQEMRPAPVETIIETSDQSLPVTSCLTDEVGQQEIQPYSFMTTEPISAESVTESEQQTTQAYSSVAPEYVSDHSVSLHLVEEAEKQESQSYSPMTTQSESEHSVLSETRKQDVDPYSSTTAESELDHGVLSHSVDEVEKQEIQFYSPLTTQLECEPPDVSNSSDETEEQETTQLESGHLEKQVIQPRSPVITQSESEHPYLSDSIEEAEEQKIKSYSTTTEQLASEQLDRSCPIDEMEIQKSQFASQVTSGLCEYSNLSDSCGKEEREETAQLESKHLEMQNSGFQSPVTKQRELDVQKLTCLDEAEEQETTQMESEQPNLAHSMKKTEYGVIQPCLPIAQSKFEHLDLGETDLEEVKPYLPKTTAMEDKQEVQADLLNTKYLSEQLSAHSPSLVAESIQQEMLPGKQEMINLVSEESSTTIKEMGEQNIPFNSLANPDTWLEESKSYSLGFFDEEEKQNIPSSLPDLVSMLVQQSKIASVSCNEETNRHEMKPYSDGTEDVSLEQSTGGSPDLLDERAMQKHQPSSAEVDSFASAETISTLLSPFIKTQNLEMPSYSAEAEETQSSLNVEEASKEPEHDLQREEELTHHMKSEVQCKCAPELDSQKDMFNIISEGYEILNIHVPPVISSVDQEESKHMPDKLEYLETNTLLKRQLVDYSDDTVAGHEASVCGTTTEISESSVASDTGSQDNEQKELVKNEDAPEAVETKEEISKRIENNSETALNPNNSSNDMDYFEKYTRIDDKSPTESSPQELHSFPGMESPKEPMGEAVSLNESSDVNTLEDGYSLFNYLDEAFYGTVEEDNKIRSCADVQKSFPKQKSVDISSKKIVNVEDERKSTGTPLFDTEEGVLERSLLFPTSVTMINPELLEEPPALSFLYKDLYEEAVGENIKGNNEPPSDEESMNSDASFPSRNSDTDDGTGIYFEKYILIDDIPSNMAGFQKEQIPKDQSSSKDISSQMTVLEDRSEGVCEAVEKESQSVHISVEESAKMSEGEIVERETDVLRKEEAQIVSDIKATICKPTYAIPFGSKLNISDARNDVTHQRREEENTPAEANQELSSQTSHQESSQVVDSEETAHQDEASVLNKSKEVTYLTDEQKKQHEITVHKMDNDLPHGRTPADGSKGNQYVQENLSHLETLQQTEKLEKDGLISHLDKQLHPTTREAHALEYNHLENMNKKKVRGENLIGTDELAHEQRGQRKVTDGIAQHDLGIAKCGLSEPGVRSDYVLGESDTQPFPCNLDNLQPSSGAKQCFGAYEDLAESMDYEVINQEELQDELSSELAHEELLFEDRESSEHISDSYEFVNEAEQVTPTDREDSGFVMMEPEQSSADIPESESPQKEMKKAQIDTYCYQCRCPISAIDKLFGQHKEHNVTSLDTAANEIKDQLDEFLVALQEKSLKIEEFVSEIESLFNSVEENCKKSERVLEDQNEDMVKKVTAQYDEKLENFEEVKKMKMEYLYEQMVNFQQIIDAAKEALGTTVRETEELDEASFLNSSKEMNKRLLSAMDNTLSLEKMPSAFSLFQHYADSSVQSDQKTLNLVPVPQTPKLKPQEPNSATSTSVAVYWTVNEGDIVDYFQVYCMEEPQANKEGSALVEEYRVTVKESHCILEDLEPDRCYSVWVMAVNYTGCSLPSDKYTFKTAPSTPIIKAEDCTVCWDTATIRWSSANSEATESFTLEYCRQYSPEGEGLRSFAGIRRPELKVYLQPNVNYFFYVRAANSFGTSEQSEAALISTKGTRFHFLSDTVHPALQVLSDEMVICLPKKTKFIGIPSVLGEQLPARGLHYWETTTSACSSYRIGICYSSTPQGSILGLSDSSWCIYCCSAHTSFIYKFFHNGIMSTVHVTEPPTRVGILLDYDVGRLLFFNAERGLVLFSIRHKFTEDAHPAFVLEKAGVLNVHTGMELPGFVEHS</sequence>
<dbReference type="Gene3D" id="3.30.160.60">
    <property type="entry name" value="Classic Zinc Finger"/>
    <property type="match status" value="1"/>
</dbReference>
<dbReference type="Gene3D" id="2.60.120.920">
    <property type="match status" value="1"/>
</dbReference>
<feature type="domain" description="B30.2/SPRY" evidence="17">
    <location>
        <begin position="2561"/>
        <end position="2749"/>
    </location>
</feature>
<dbReference type="GO" id="GO:0046872">
    <property type="term" value="F:metal ion binding"/>
    <property type="evidence" value="ECO:0007669"/>
    <property type="project" value="UniProtKB-KW"/>
</dbReference>
<dbReference type="InterPro" id="IPR003879">
    <property type="entry name" value="Butyrophylin_SPRY"/>
</dbReference>
<dbReference type="InterPro" id="IPR013783">
    <property type="entry name" value="Ig-like_fold"/>
</dbReference>
<evidence type="ECO:0000313" key="20">
    <source>
        <dbReference type="Proteomes" id="UP000050525"/>
    </source>
</evidence>
<feature type="compositionally biased region" description="Basic and acidic residues" evidence="16">
    <location>
        <begin position="833"/>
        <end position="842"/>
    </location>
</feature>
<feature type="compositionally biased region" description="Polar residues" evidence="16">
    <location>
        <begin position="884"/>
        <end position="901"/>
    </location>
</feature>
<feature type="region of interest" description="Disordered" evidence="16">
    <location>
        <begin position="1"/>
        <end position="23"/>
    </location>
</feature>
<feature type="compositionally biased region" description="Basic and acidic residues" evidence="16">
    <location>
        <begin position="1574"/>
        <end position="1586"/>
    </location>
</feature>
<dbReference type="Gene3D" id="1.10.1410.10">
    <property type="match status" value="1"/>
</dbReference>
<feature type="compositionally biased region" description="Basic and acidic residues" evidence="16">
    <location>
        <begin position="776"/>
        <end position="792"/>
    </location>
</feature>
<feature type="compositionally biased region" description="Basic and acidic residues" evidence="16">
    <location>
        <begin position="962"/>
        <end position="979"/>
    </location>
</feature>
<evidence type="ECO:0000256" key="15">
    <source>
        <dbReference type="ARBA" id="ARBA00048830"/>
    </source>
</evidence>
<dbReference type="FunFam" id="1.10.1410.10:FF:000007">
    <property type="entry name" value="poly(A) RNA polymerase GLD2 isoform X1"/>
    <property type="match status" value="1"/>
</dbReference>
<protein>
    <recommendedName>
        <fullName evidence="4">polynucleotide adenylyltransferase</fullName>
        <ecNumber evidence="4">2.7.7.19</ecNumber>
    </recommendedName>
</protein>
<dbReference type="PRINTS" id="PR01407">
    <property type="entry name" value="BUTYPHLNCDUF"/>
</dbReference>
<dbReference type="GO" id="GO:0006397">
    <property type="term" value="P:mRNA processing"/>
    <property type="evidence" value="ECO:0007669"/>
    <property type="project" value="UniProtKB-KW"/>
</dbReference>
<evidence type="ECO:0000256" key="8">
    <source>
        <dbReference type="ARBA" id="ARBA00022723"/>
    </source>
</evidence>
<dbReference type="InterPro" id="IPR036116">
    <property type="entry name" value="FN3_sf"/>
</dbReference>
<evidence type="ECO:0000256" key="10">
    <source>
        <dbReference type="ARBA" id="ARBA00022840"/>
    </source>
</evidence>
<keyword evidence="8" id="KW-0479">Metal-binding</keyword>
<dbReference type="EMBL" id="AKHW03000179">
    <property type="protein sequence ID" value="KYO48535.1"/>
    <property type="molecule type" value="Genomic_DNA"/>
</dbReference>
<dbReference type="Proteomes" id="UP000050525">
    <property type="component" value="Unassembled WGS sequence"/>
</dbReference>
<evidence type="ECO:0000256" key="9">
    <source>
        <dbReference type="ARBA" id="ARBA00022741"/>
    </source>
</evidence>
<dbReference type="GO" id="GO:1990817">
    <property type="term" value="F:poly(A) RNA polymerase activity"/>
    <property type="evidence" value="ECO:0007669"/>
    <property type="project" value="UniProtKB-EC"/>
</dbReference>
<name>A0A151PIE0_ALLMI</name>
<dbReference type="SUPFAM" id="SSF49899">
    <property type="entry name" value="Concanavalin A-like lectins/glucanases"/>
    <property type="match status" value="1"/>
</dbReference>
<evidence type="ECO:0000256" key="2">
    <source>
        <dbReference type="ARBA" id="ARBA00001946"/>
    </source>
</evidence>
<keyword evidence="9" id="KW-0547">Nucleotide-binding</keyword>
<dbReference type="PANTHER" id="PTHR24099">
    <property type="entry name" value="E3 UBIQUITIN-PROTEIN LIGASE TRIM36-RELATED"/>
    <property type="match status" value="1"/>
</dbReference>
<feature type="compositionally biased region" description="Polar residues" evidence="16">
    <location>
        <begin position="926"/>
        <end position="936"/>
    </location>
</feature>
<dbReference type="InterPro" id="IPR003877">
    <property type="entry name" value="SPRY_dom"/>
</dbReference>
<comment type="cofactor">
    <cofactor evidence="2">
        <name>Mg(2+)</name>
        <dbReference type="ChEBI" id="CHEBI:18420"/>
    </cofactor>
</comment>
<feature type="region of interest" description="Disordered" evidence="16">
    <location>
        <begin position="1320"/>
        <end position="1365"/>
    </location>
</feature>
<feature type="region of interest" description="Disordered" evidence="16">
    <location>
        <begin position="1394"/>
        <end position="1415"/>
    </location>
</feature>
<dbReference type="InterPro" id="IPR001870">
    <property type="entry name" value="B30.2/SPRY"/>
</dbReference>
<dbReference type="InterPro" id="IPR002058">
    <property type="entry name" value="PAP_assoc"/>
</dbReference>
<comment type="caution">
    <text evidence="19">The sequence shown here is derived from an EMBL/GenBank/DDBJ whole genome shotgun (WGS) entry which is preliminary data.</text>
</comment>
<dbReference type="Gene3D" id="2.60.40.10">
    <property type="entry name" value="Immunoglobulins"/>
    <property type="match status" value="2"/>
</dbReference>
<dbReference type="Gene3D" id="3.30.460.10">
    <property type="entry name" value="Beta Polymerase, domain 2"/>
    <property type="match status" value="1"/>
</dbReference>
<feature type="region of interest" description="Disordered" evidence="16">
    <location>
        <begin position="884"/>
        <end position="1054"/>
    </location>
</feature>
<dbReference type="FunFam" id="3.30.460.10:FF:000022">
    <property type="entry name" value="poly(A) RNA polymerase GLD2 isoform X1"/>
    <property type="match status" value="1"/>
</dbReference>
<dbReference type="PANTHER" id="PTHR24099:SF7">
    <property type="entry name" value="CARDIOMYOPATHY-ASSOCIATED PROTEIN 5"/>
    <property type="match status" value="1"/>
</dbReference>
<evidence type="ECO:0000313" key="19">
    <source>
        <dbReference type="EMBL" id="KYO48535.1"/>
    </source>
</evidence>
<keyword evidence="10" id="KW-0067">ATP-binding</keyword>
<keyword evidence="5" id="KW-0963">Cytoplasm</keyword>
<feature type="domain" description="Fibronectin type-III" evidence="18">
    <location>
        <begin position="2487"/>
        <end position="2579"/>
    </location>
</feature>
<evidence type="ECO:0000256" key="11">
    <source>
        <dbReference type="ARBA" id="ARBA00022842"/>
    </source>
</evidence>
<evidence type="ECO:0000256" key="12">
    <source>
        <dbReference type="ARBA" id="ARBA00023054"/>
    </source>
</evidence>
<dbReference type="SUPFAM" id="SSF81301">
    <property type="entry name" value="Nucleotidyltransferase"/>
    <property type="match status" value="1"/>
</dbReference>
<feature type="compositionally biased region" description="Polar residues" evidence="16">
    <location>
        <begin position="1513"/>
        <end position="1529"/>
    </location>
</feature>
<comment type="catalytic activity">
    <reaction evidence="15">
        <text>RNA(n) + ATP = RNA(n)-3'-adenine ribonucleotide + diphosphate</text>
        <dbReference type="Rhea" id="RHEA:11332"/>
        <dbReference type="Rhea" id="RHEA-COMP:14527"/>
        <dbReference type="Rhea" id="RHEA-COMP:17347"/>
        <dbReference type="ChEBI" id="CHEBI:30616"/>
        <dbReference type="ChEBI" id="CHEBI:33019"/>
        <dbReference type="ChEBI" id="CHEBI:140395"/>
        <dbReference type="ChEBI" id="CHEBI:173115"/>
        <dbReference type="EC" id="2.7.7.19"/>
    </reaction>
</comment>
<dbReference type="GO" id="GO:0010468">
    <property type="term" value="P:regulation of gene expression"/>
    <property type="evidence" value="ECO:0007669"/>
    <property type="project" value="UniProtKB-ARBA"/>
</dbReference>
<dbReference type="SUPFAM" id="SSF57845">
    <property type="entry name" value="B-box zinc-binding domain"/>
    <property type="match status" value="1"/>
</dbReference>
<feature type="compositionally biased region" description="Polar residues" evidence="16">
    <location>
        <begin position="1893"/>
        <end position="1912"/>
    </location>
</feature>
<keyword evidence="20" id="KW-1185">Reference proteome</keyword>
<comment type="subcellular location">
    <subcellularLocation>
        <location evidence="3">Cytoplasm</location>
    </subcellularLocation>
</comment>
<dbReference type="Pfam" id="PF22600">
    <property type="entry name" value="MTPAP-like_central"/>
    <property type="match status" value="1"/>
</dbReference>
<dbReference type="InterPro" id="IPR050617">
    <property type="entry name" value="E3_ligase_FN3/SPRY"/>
</dbReference>
<dbReference type="Pfam" id="PF03828">
    <property type="entry name" value="PAP_assoc"/>
    <property type="match status" value="1"/>
</dbReference>
<dbReference type="Pfam" id="PF00041">
    <property type="entry name" value="fn3"/>
    <property type="match status" value="1"/>
</dbReference>
<organism evidence="19 20">
    <name type="scientific">Alligator mississippiensis</name>
    <name type="common">American alligator</name>
    <dbReference type="NCBI Taxonomy" id="8496"/>
    <lineage>
        <taxon>Eukaryota</taxon>
        <taxon>Metazoa</taxon>
        <taxon>Chordata</taxon>
        <taxon>Craniata</taxon>
        <taxon>Vertebrata</taxon>
        <taxon>Euteleostomi</taxon>
        <taxon>Archelosauria</taxon>
        <taxon>Archosauria</taxon>
        <taxon>Crocodylia</taxon>
        <taxon>Alligatoridae</taxon>
        <taxon>Alligatorinae</taxon>
        <taxon>Alligator</taxon>
    </lineage>
</organism>
<dbReference type="PROSITE" id="PS50853">
    <property type="entry name" value="FN3"/>
    <property type="match status" value="2"/>
</dbReference>
<dbReference type="InterPro" id="IPR043136">
    <property type="entry name" value="B30.2/SPRY_sf"/>
</dbReference>
<dbReference type="Pfam" id="PF00622">
    <property type="entry name" value="SPRY"/>
    <property type="match status" value="1"/>
</dbReference>
<keyword evidence="13" id="KW-0464">Manganese</keyword>
<feature type="compositionally biased region" description="Basic and acidic residues" evidence="16">
    <location>
        <begin position="937"/>
        <end position="951"/>
    </location>
</feature>
<dbReference type="STRING" id="8496.A0A151PIE0"/>
<dbReference type="InterPro" id="IPR054708">
    <property type="entry name" value="MTPAP-like_central"/>
</dbReference>
<accession>A0A151PIE0</accession>
<dbReference type="InterPro" id="IPR013320">
    <property type="entry name" value="ConA-like_dom_sf"/>
</dbReference>
<evidence type="ECO:0000256" key="7">
    <source>
        <dbReference type="ARBA" id="ARBA00022679"/>
    </source>
</evidence>
<feature type="compositionally biased region" description="Basic and acidic residues" evidence="16">
    <location>
        <begin position="1530"/>
        <end position="1557"/>
    </location>
</feature>
<comment type="cofactor">
    <cofactor evidence="1">
        <name>Mn(2+)</name>
        <dbReference type="ChEBI" id="CHEBI:29035"/>
    </cofactor>
</comment>
<gene>
    <name evidence="19" type="primary">CMYA5</name>
    <name evidence="19" type="ORF">Y1Q_0003963</name>
</gene>
<feature type="compositionally biased region" description="Polar residues" evidence="16">
    <location>
        <begin position="1558"/>
        <end position="1571"/>
    </location>
</feature>
<dbReference type="SUPFAM" id="SSF81631">
    <property type="entry name" value="PAP/OAS1 substrate-binding domain"/>
    <property type="match status" value="1"/>
</dbReference>
<dbReference type="PROSITE" id="PS50188">
    <property type="entry name" value="B302_SPRY"/>
    <property type="match status" value="1"/>
</dbReference>
<feature type="compositionally biased region" description="Basic and acidic residues" evidence="16">
    <location>
        <begin position="634"/>
        <end position="648"/>
    </location>
</feature>
<dbReference type="InterPro" id="IPR043519">
    <property type="entry name" value="NT_sf"/>
</dbReference>
<evidence type="ECO:0000256" key="16">
    <source>
        <dbReference type="SAM" id="MobiDB-lite"/>
    </source>
</evidence>
<dbReference type="SUPFAM" id="SSF49265">
    <property type="entry name" value="Fibronectin type III"/>
    <property type="match status" value="1"/>
</dbReference>
<evidence type="ECO:0000256" key="5">
    <source>
        <dbReference type="ARBA" id="ARBA00022490"/>
    </source>
</evidence>
<feature type="region of interest" description="Disordered" evidence="16">
    <location>
        <begin position="1881"/>
        <end position="1965"/>
    </location>
</feature>
<dbReference type="EC" id="2.7.7.19" evidence="4"/>
<keyword evidence="12" id="KW-0175">Coiled coil</keyword>
<feature type="region of interest" description="Disordered" evidence="16">
    <location>
        <begin position="1730"/>
        <end position="1759"/>
    </location>
</feature>
<feature type="compositionally biased region" description="Basic and acidic residues" evidence="16">
    <location>
        <begin position="1937"/>
        <end position="1956"/>
    </location>
</feature>
<feature type="domain" description="Fibronectin type-III" evidence="18">
    <location>
        <begin position="2389"/>
        <end position="2486"/>
    </location>
</feature>
<dbReference type="CDD" id="cd05402">
    <property type="entry name" value="NT_PAP_TUTase"/>
    <property type="match status" value="1"/>
</dbReference>
<keyword evidence="7" id="KW-0808">Transferase</keyword>
<evidence type="ECO:0000256" key="14">
    <source>
        <dbReference type="ARBA" id="ARBA00038491"/>
    </source>
</evidence>
<feature type="region of interest" description="Disordered" evidence="16">
    <location>
        <begin position="1513"/>
        <end position="1616"/>
    </location>
</feature>
<feature type="compositionally biased region" description="Polar residues" evidence="16">
    <location>
        <begin position="729"/>
        <end position="738"/>
    </location>
</feature>